<sequence>MGSSVSSKREADDVFGDDDVQTELDALMDVLTRMNEGEKNELLIRKLQETTQEAIAIAGEEEPIRLLIASPDTAGVNIMDFEKKREAKKKFLKKKSHGKTCVLVKNGTVEKKYCCGDPKIITLLIGIAFGQKASDLGPLDDNEFPDLQIFVDDGEDEDEDDGGDSDEEEEEEKFVLWQMKRSGKSVRSFEFKKGKKAKKKFENKEESGTPCILTKNGELERHTVFDDEKQNRVMLFLIGLCFGAGNMSDLGPCNDADSPLCCLEPIEQDDDAVRGILNSNGVEDASDDLVEQLVEWKS</sequence>
<dbReference type="EMBL" id="HBGT01008905">
    <property type="protein sequence ID" value="CAD9400666.1"/>
    <property type="molecule type" value="Transcribed_RNA"/>
</dbReference>
<name>A0A7S2FKB0_9STRA</name>
<evidence type="ECO:0000256" key="1">
    <source>
        <dbReference type="SAM" id="MobiDB-lite"/>
    </source>
</evidence>
<proteinExistence type="predicted"/>
<reference evidence="2" key="1">
    <citation type="submission" date="2021-01" db="EMBL/GenBank/DDBJ databases">
        <authorList>
            <person name="Corre E."/>
            <person name="Pelletier E."/>
            <person name="Niang G."/>
            <person name="Scheremetjew M."/>
            <person name="Finn R."/>
            <person name="Kale V."/>
            <person name="Holt S."/>
            <person name="Cochrane G."/>
            <person name="Meng A."/>
            <person name="Brown T."/>
            <person name="Cohen L."/>
        </authorList>
    </citation>
    <scope>NUCLEOTIDE SEQUENCE</scope>
    <source>
        <strain evidence="2">RCC1693</strain>
    </source>
</reference>
<organism evidence="2">
    <name type="scientific">Florenciella parvula</name>
    <dbReference type="NCBI Taxonomy" id="236787"/>
    <lineage>
        <taxon>Eukaryota</taxon>
        <taxon>Sar</taxon>
        <taxon>Stramenopiles</taxon>
        <taxon>Ochrophyta</taxon>
        <taxon>Dictyochophyceae</taxon>
        <taxon>Florenciellales</taxon>
        <taxon>Florenciella</taxon>
    </lineage>
</organism>
<feature type="compositionally biased region" description="Acidic residues" evidence="1">
    <location>
        <begin position="153"/>
        <end position="172"/>
    </location>
</feature>
<gene>
    <name evidence="2" type="ORF">FPAR1323_LOCUS4854</name>
</gene>
<accession>A0A7S2FKB0</accession>
<protein>
    <submittedName>
        <fullName evidence="2">Uncharacterized protein</fullName>
    </submittedName>
</protein>
<dbReference type="AlphaFoldDB" id="A0A7S2FKB0"/>
<evidence type="ECO:0000313" key="2">
    <source>
        <dbReference type="EMBL" id="CAD9400666.1"/>
    </source>
</evidence>
<feature type="region of interest" description="Disordered" evidence="1">
    <location>
        <begin position="153"/>
        <end position="173"/>
    </location>
</feature>